<dbReference type="AlphaFoldDB" id="Q0UZ85"/>
<dbReference type="RefSeq" id="XP_001793523.1">
    <property type="nucleotide sequence ID" value="XM_001793471.1"/>
</dbReference>
<dbReference type="InParanoid" id="Q0UZ85"/>
<evidence type="ECO:0000259" key="1">
    <source>
        <dbReference type="PROSITE" id="PS50011"/>
    </source>
</evidence>
<dbReference type="KEGG" id="pno:SNOG_02929"/>
<dbReference type="FunFam" id="1.10.510.10:FF:001799">
    <property type="entry name" value="Kinase-like protein"/>
    <property type="match status" value="1"/>
</dbReference>
<dbReference type="VEuPathDB" id="FungiDB:JI435_029290"/>
<evidence type="ECO:0000313" key="2">
    <source>
        <dbReference type="EMBL" id="EAT89660.1"/>
    </source>
</evidence>
<organism evidence="2 3">
    <name type="scientific">Phaeosphaeria nodorum (strain SN15 / ATCC MYA-4574 / FGSC 10173)</name>
    <name type="common">Glume blotch fungus</name>
    <name type="synonym">Parastagonospora nodorum</name>
    <dbReference type="NCBI Taxonomy" id="321614"/>
    <lineage>
        <taxon>Eukaryota</taxon>
        <taxon>Fungi</taxon>
        <taxon>Dikarya</taxon>
        <taxon>Ascomycota</taxon>
        <taxon>Pezizomycotina</taxon>
        <taxon>Dothideomycetes</taxon>
        <taxon>Pleosporomycetidae</taxon>
        <taxon>Pleosporales</taxon>
        <taxon>Pleosporineae</taxon>
        <taxon>Phaeosphaeriaceae</taxon>
        <taxon>Parastagonospora</taxon>
    </lineage>
</organism>
<dbReference type="GO" id="GO:0005524">
    <property type="term" value="F:ATP binding"/>
    <property type="evidence" value="ECO:0007669"/>
    <property type="project" value="InterPro"/>
</dbReference>
<feature type="domain" description="Protein kinase" evidence="1">
    <location>
        <begin position="514"/>
        <end position="814"/>
    </location>
</feature>
<dbReference type="Gene3D" id="1.10.510.10">
    <property type="entry name" value="Transferase(Phosphotransferase) domain 1"/>
    <property type="match status" value="1"/>
</dbReference>
<dbReference type="CDD" id="cd00180">
    <property type="entry name" value="PKc"/>
    <property type="match status" value="1"/>
</dbReference>
<protein>
    <recommendedName>
        <fullName evidence="1">Protein kinase domain-containing protein</fullName>
    </recommendedName>
</protein>
<dbReference type="GO" id="GO:0004674">
    <property type="term" value="F:protein serine/threonine kinase activity"/>
    <property type="evidence" value="ECO:0000318"/>
    <property type="project" value="GO_Central"/>
</dbReference>
<dbReference type="SMART" id="SM00220">
    <property type="entry name" value="S_TKc"/>
    <property type="match status" value="1"/>
</dbReference>
<sequence>MPIPKSPLNLIPPSIKLSTFSSNLRAAQNIVRPSPTTIRLGKIYGPPVPDLDTDGQAKCDWCFQTIDQAIVKEGQWTPRGIAHYQKDPEPFSCLSELCLEKAPSFRSRKDWDAHMFKHHIHWPQYIHRGKMWICRIGLLGSAAHREGESDAFQSKYTHESAAYFSSANHFMSHVKTMHYEEGRAPWNDADLSALSGECVVELSLDAAVCPICHMAQEGPQNKSSKSMHDHIAAHLQGIMLLSVSLIQALPRGSEDAEIPGHPTITVAHAGISDIEAAEADRDDRMADLSSLSSTFTECRPVSPDLDAIPADQEPLDTLWTNVRVKIQEDRPLESNETDLYLSQLENDFVHIPEDEFDEGPVEPLQTGIRTRTMLAAGSTRSLFLPLSELENLVNDRNIFAILCLMNRSKDIRAFIEEEIFDADLPFEFISGRRVLRSPKKGKPGVPIRLFMHSNVWDYLSLDLFEDYQNRFMAPYFRLMTRKIRPYILHRCVVLPFLRIEDKNGAYSVEIETLFSVVSRVEIHPAHHDYQSPHGSSDKMYFAVKQLQKTETLESAQANREIRAYKRVTSIHHAHIVRLLAIYAYLDRLHMIFPWADGNLYQFWEKHFPDACSLPRSHSLAKWMANQFYGLADGLRRIHKLEVDPSLDELQPEDHRRTHGRYGHIKPENILWFKSPGKESAMDQIGKLMISDLGSRDFHGTFSKDVEVHAAGGYTSTYTSPESDFDKQITPESDIWSFGCVLLEFVVWYILGWHGVRDFAEQRNVDSNTKIPSDQFFNFFEYKHDLNEAKLKSSVYRLRRTRRSVGHYQEFVCWK</sequence>
<dbReference type="Proteomes" id="UP000001055">
    <property type="component" value="Unassembled WGS sequence"/>
</dbReference>
<dbReference type="Pfam" id="PF00069">
    <property type="entry name" value="Pkinase"/>
    <property type="match status" value="1"/>
</dbReference>
<proteinExistence type="predicted"/>
<evidence type="ECO:0000313" key="3">
    <source>
        <dbReference type="Proteomes" id="UP000001055"/>
    </source>
</evidence>
<dbReference type="PANTHER" id="PTHR24359">
    <property type="entry name" value="SERINE/THREONINE-PROTEIN KINASE SBK1"/>
    <property type="match status" value="1"/>
</dbReference>
<dbReference type="VEuPathDB" id="FungiDB:JI435_407070"/>
<dbReference type="EMBL" id="CH445328">
    <property type="protein sequence ID" value="EAT89660.1"/>
    <property type="molecule type" value="Genomic_DNA"/>
</dbReference>
<dbReference type="OMA" id="AGRNTIW"/>
<dbReference type="GeneID" id="5970380"/>
<dbReference type="eggNOG" id="ENOG502SNVD">
    <property type="taxonomic scope" value="Eukaryota"/>
</dbReference>
<dbReference type="SUPFAM" id="SSF56112">
    <property type="entry name" value="Protein kinase-like (PK-like)"/>
    <property type="match status" value="1"/>
</dbReference>
<accession>Q0UZ85</accession>
<name>Q0UZ85_PHANO</name>
<reference evidence="3" key="1">
    <citation type="journal article" date="2007" name="Plant Cell">
        <title>Dothideomycete-plant interactions illuminated by genome sequencing and EST analysis of the wheat pathogen Stagonospora nodorum.</title>
        <authorList>
            <person name="Hane J.K."/>
            <person name="Lowe R.G."/>
            <person name="Solomon P.S."/>
            <person name="Tan K.C."/>
            <person name="Schoch C.L."/>
            <person name="Spatafora J.W."/>
            <person name="Crous P.W."/>
            <person name="Kodira C."/>
            <person name="Birren B.W."/>
            <person name="Galagan J.E."/>
            <person name="Torriani S.F."/>
            <person name="McDonald B.A."/>
            <person name="Oliver R.P."/>
        </authorList>
    </citation>
    <scope>NUCLEOTIDE SEQUENCE [LARGE SCALE GENOMIC DNA]</scope>
    <source>
        <strain evidence="3">SN15 / ATCC MYA-4574 / FGSC 10173</strain>
    </source>
</reference>
<gene>
    <name evidence="2" type="ORF">SNOG_02929</name>
</gene>
<dbReference type="HOGENOM" id="CLU_346852_0_0_1"/>
<dbReference type="InterPro" id="IPR011009">
    <property type="entry name" value="Kinase-like_dom_sf"/>
</dbReference>
<dbReference type="PROSITE" id="PS50011">
    <property type="entry name" value="PROTEIN_KINASE_DOM"/>
    <property type="match status" value="1"/>
</dbReference>
<dbReference type="PANTHER" id="PTHR24359:SF37">
    <property type="entry name" value="PROTEIN KINASE DOMAIN-CONTAINING PROTEIN"/>
    <property type="match status" value="1"/>
</dbReference>
<dbReference type="InterPro" id="IPR000719">
    <property type="entry name" value="Prot_kinase_dom"/>
</dbReference>